<dbReference type="EMBL" id="AFOC01000057">
    <property type="protein sequence ID" value="EGV50912.1"/>
    <property type="molecule type" value="Genomic_DNA"/>
</dbReference>
<dbReference type="Proteomes" id="UP000004491">
    <property type="component" value="Unassembled WGS sequence"/>
</dbReference>
<dbReference type="SUPFAM" id="SSF53850">
    <property type="entry name" value="Periplasmic binding protein-like II"/>
    <property type="match status" value="1"/>
</dbReference>
<dbReference type="Pfam" id="PF12974">
    <property type="entry name" value="Phosphonate-bd"/>
    <property type="match status" value="1"/>
</dbReference>
<gene>
    <name evidence="1" type="ORF">Rifp1Sym_cd00050</name>
</gene>
<sequence length="340" mass="37877">MSTQTRMQVDSTTIQKYSSYGASMTFSASGKPIRAARVIALAALLLCATAPPVLAEAENLRAQTLVIGKVSDSPRKHFTRLKPMVDYVGKKMRDLGITRTRVLMAKNNAQMIRYLQQGKVDWVTETLFSSILFEQQAGAEIILRKWKKGVPGYHTVFITRKESDIHNLEDLKGKRLALEDPGSTTAFYIPAGILQEAGLELELLSNPRQHPAPDKVGYAFAKGEINIATWVHKGLADVGAYNNLDWNTPDHTPPVFKKDLRIFHRSSDLPRGFELVRPGLDTSIKQRLIEVLKNTHRDAAAEAVLNAYQQTAKFDEISAETQAILDHVREHSAVARGNLH</sequence>
<accession>G2DEN0</accession>
<protein>
    <submittedName>
        <fullName evidence="1">Phosphate-binding protein</fullName>
    </submittedName>
</protein>
<organism evidence="1 2">
    <name type="scientific">endosymbiont of Riftia pachyptila</name>
    <name type="common">vent Ph05</name>
    <dbReference type="NCBI Taxonomy" id="1048808"/>
    <lineage>
        <taxon>Bacteria</taxon>
        <taxon>Pseudomonadati</taxon>
        <taxon>Pseudomonadota</taxon>
        <taxon>Gammaproteobacteria</taxon>
        <taxon>sulfur-oxidizing symbionts</taxon>
    </lineage>
</organism>
<keyword evidence="2" id="KW-1185">Reference proteome</keyword>
<reference evidence="1" key="1">
    <citation type="journal article" date="2011" name="ISME J.">
        <title>The endosymbionts of the deep-sea tubeworms Riftia pachyptila and Tevnia jerichonana share an identical physiology as revealed by proteogenomic analyses.</title>
        <authorList>
            <person name="Gardebrecht A."/>
            <person name="Markert S."/>
            <person name="Felbeck H."/>
            <person name="Thuermer A."/>
            <person name="Albrecht D."/>
            <person name="Wollherr A."/>
            <person name="Kabisch J."/>
            <person name="Lehmann R."/>
            <person name="Daniel R."/>
            <person name="Liesegang H."/>
            <person name="Hecker M."/>
            <person name="Sievert S.M."/>
            <person name="Schweder T."/>
        </authorList>
    </citation>
    <scope>NUCLEOTIDE SEQUENCE [LARGE SCALE GENOMIC DNA]</scope>
</reference>
<dbReference type="AlphaFoldDB" id="G2DEN0"/>
<name>G2DEN0_9GAMM</name>
<dbReference type="PANTHER" id="PTHR35841">
    <property type="entry name" value="PHOSPHONATES-BINDING PERIPLASMIC PROTEIN"/>
    <property type="match status" value="1"/>
</dbReference>
<dbReference type="Gene3D" id="3.40.190.10">
    <property type="entry name" value="Periplasmic binding protein-like II"/>
    <property type="match status" value="2"/>
</dbReference>
<evidence type="ECO:0000313" key="2">
    <source>
        <dbReference type="Proteomes" id="UP000004491"/>
    </source>
</evidence>
<dbReference type="PANTHER" id="PTHR35841:SF1">
    <property type="entry name" value="PHOSPHONATES-BINDING PERIPLASMIC PROTEIN"/>
    <property type="match status" value="1"/>
</dbReference>
<proteinExistence type="predicted"/>
<evidence type="ECO:0000313" key="1">
    <source>
        <dbReference type="EMBL" id="EGV50912.1"/>
    </source>
</evidence>
<comment type="caution">
    <text evidence="1">The sequence shown here is derived from an EMBL/GenBank/DDBJ whole genome shotgun (WGS) entry which is preliminary data.</text>
</comment>